<dbReference type="PANTHER" id="PTHR44688:SF25">
    <property type="entry name" value="HTH LUXR-TYPE DOMAIN-CONTAINING PROTEIN"/>
    <property type="match status" value="1"/>
</dbReference>
<dbReference type="GO" id="GO:0006355">
    <property type="term" value="P:regulation of DNA-templated transcription"/>
    <property type="evidence" value="ECO:0007669"/>
    <property type="project" value="InterPro"/>
</dbReference>
<dbReference type="InterPro" id="IPR016032">
    <property type="entry name" value="Sig_transdc_resp-reg_C-effctor"/>
</dbReference>
<dbReference type="Gene3D" id="3.40.50.2300">
    <property type="match status" value="1"/>
</dbReference>
<feature type="domain" description="HTH luxR-type" evidence="4">
    <location>
        <begin position="152"/>
        <end position="217"/>
    </location>
</feature>
<dbReference type="SMART" id="SM00421">
    <property type="entry name" value="HTH_LUXR"/>
    <property type="match status" value="1"/>
</dbReference>
<dbReference type="PRINTS" id="PR00038">
    <property type="entry name" value="HTHLUXR"/>
</dbReference>
<name>A0AAV5NN55_9VIBR</name>
<evidence type="ECO:0000313" key="6">
    <source>
        <dbReference type="Proteomes" id="UP001156690"/>
    </source>
</evidence>
<keyword evidence="2" id="KW-0238">DNA-binding</keyword>
<dbReference type="AlphaFoldDB" id="A0AAV5NN55"/>
<dbReference type="PROSITE" id="PS00622">
    <property type="entry name" value="HTH_LUXR_1"/>
    <property type="match status" value="1"/>
</dbReference>
<comment type="caution">
    <text evidence="5">The sequence shown here is derived from an EMBL/GenBank/DDBJ whole genome shotgun (WGS) entry which is preliminary data.</text>
</comment>
<evidence type="ECO:0000259" key="4">
    <source>
        <dbReference type="PROSITE" id="PS50043"/>
    </source>
</evidence>
<dbReference type="EMBL" id="BSNX01000011">
    <property type="protein sequence ID" value="GLQ72060.1"/>
    <property type="molecule type" value="Genomic_DNA"/>
</dbReference>
<dbReference type="InterPro" id="IPR049151">
    <property type="entry name" value="CsgD-like_REC"/>
</dbReference>
<dbReference type="PROSITE" id="PS50043">
    <property type="entry name" value="HTH_LUXR_2"/>
    <property type="match status" value="1"/>
</dbReference>
<dbReference type="FunFam" id="1.10.10.10:FF:000153">
    <property type="entry name" value="LuxR family transcriptional regulator"/>
    <property type="match status" value="1"/>
</dbReference>
<organism evidence="5 6">
    <name type="scientific">Vibrio penaeicida</name>
    <dbReference type="NCBI Taxonomy" id="104609"/>
    <lineage>
        <taxon>Bacteria</taxon>
        <taxon>Pseudomonadati</taxon>
        <taxon>Pseudomonadota</taxon>
        <taxon>Gammaproteobacteria</taxon>
        <taxon>Vibrionales</taxon>
        <taxon>Vibrionaceae</taxon>
        <taxon>Vibrio</taxon>
    </lineage>
</organism>
<keyword evidence="3" id="KW-0804">Transcription</keyword>
<evidence type="ECO:0000256" key="2">
    <source>
        <dbReference type="ARBA" id="ARBA00023125"/>
    </source>
</evidence>
<evidence type="ECO:0000256" key="3">
    <source>
        <dbReference type="ARBA" id="ARBA00023163"/>
    </source>
</evidence>
<keyword evidence="6" id="KW-1185">Reference proteome</keyword>
<sequence length="219" mass="25105">MNEKPLSPAIFLVSDNSQGHTFLSKTLLPKLSNKIGEEAKAVTAKDVHCLDETITPLLFLIDTTQIWDDAILQEALFNFPQKVYTILLNVEKKMTLSEILKWRCLYGYFLKTDSQNDICKGVECITNGQSWLPRDTMTQMVDYYQTAMLSHKPAFDVELTRRELDVLQSLKTGASNMEIADELFISEHTIKSHLYNIFKKLDVKNRIQAMAWAKQHLSS</sequence>
<dbReference type="PANTHER" id="PTHR44688">
    <property type="entry name" value="DNA-BINDING TRANSCRIPTIONAL ACTIVATOR DEVR_DOSR"/>
    <property type="match status" value="1"/>
</dbReference>
<dbReference type="Pfam" id="PF21155">
    <property type="entry name" value="VpsT-like_REC"/>
    <property type="match status" value="1"/>
</dbReference>
<evidence type="ECO:0000256" key="1">
    <source>
        <dbReference type="ARBA" id="ARBA00023015"/>
    </source>
</evidence>
<reference evidence="6" key="1">
    <citation type="journal article" date="2019" name="Int. J. Syst. Evol. Microbiol.">
        <title>The Global Catalogue of Microorganisms (GCM) 10K type strain sequencing project: providing services to taxonomists for standard genome sequencing and annotation.</title>
        <authorList>
            <consortium name="The Broad Institute Genomics Platform"/>
            <consortium name="The Broad Institute Genome Sequencing Center for Infectious Disease"/>
            <person name="Wu L."/>
            <person name="Ma J."/>
        </authorList>
    </citation>
    <scope>NUCLEOTIDE SEQUENCE [LARGE SCALE GENOMIC DNA]</scope>
    <source>
        <strain evidence="6">NBRC 15640</strain>
    </source>
</reference>
<dbReference type="RefSeq" id="WP_224056043.1">
    <property type="nucleotide sequence ID" value="NZ_AP025144.1"/>
</dbReference>
<dbReference type="InterPro" id="IPR000792">
    <property type="entry name" value="Tscrpt_reg_LuxR_C"/>
</dbReference>
<proteinExistence type="predicted"/>
<protein>
    <recommendedName>
        <fullName evidence="4">HTH luxR-type domain-containing protein</fullName>
    </recommendedName>
</protein>
<evidence type="ECO:0000313" key="5">
    <source>
        <dbReference type="EMBL" id="GLQ72060.1"/>
    </source>
</evidence>
<dbReference type="CDD" id="cd06170">
    <property type="entry name" value="LuxR_C_like"/>
    <property type="match status" value="1"/>
</dbReference>
<accession>A0AAV5NN55</accession>
<dbReference type="GO" id="GO:0003677">
    <property type="term" value="F:DNA binding"/>
    <property type="evidence" value="ECO:0007669"/>
    <property type="project" value="UniProtKB-KW"/>
</dbReference>
<dbReference type="Pfam" id="PF00196">
    <property type="entry name" value="GerE"/>
    <property type="match status" value="1"/>
</dbReference>
<dbReference type="SUPFAM" id="SSF46894">
    <property type="entry name" value="C-terminal effector domain of the bipartite response regulators"/>
    <property type="match status" value="1"/>
</dbReference>
<gene>
    <name evidence="5" type="ORF">GCM10007932_14200</name>
</gene>
<dbReference type="InterPro" id="IPR036388">
    <property type="entry name" value="WH-like_DNA-bd_sf"/>
</dbReference>
<dbReference type="Gene3D" id="1.10.10.10">
    <property type="entry name" value="Winged helix-like DNA-binding domain superfamily/Winged helix DNA-binding domain"/>
    <property type="match status" value="1"/>
</dbReference>
<keyword evidence="1" id="KW-0805">Transcription regulation</keyword>
<dbReference type="Proteomes" id="UP001156690">
    <property type="component" value="Unassembled WGS sequence"/>
</dbReference>